<reference evidence="1" key="1">
    <citation type="submission" date="2021-01" db="EMBL/GenBank/DDBJ databases">
        <authorList>
            <person name="Corre E."/>
            <person name="Pelletier E."/>
            <person name="Niang G."/>
            <person name="Scheremetjew M."/>
            <person name="Finn R."/>
            <person name="Kale V."/>
            <person name="Holt S."/>
            <person name="Cochrane G."/>
            <person name="Meng A."/>
            <person name="Brown T."/>
            <person name="Cohen L."/>
        </authorList>
    </citation>
    <scope>NUCLEOTIDE SEQUENCE</scope>
    <source>
        <strain evidence="1">Clade-D-RCC1621</strain>
    </source>
</reference>
<gene>
    <name evidence="1" type="ORF">OMED0930_LOCUS57</name>
</gene>
<organism evidence="1">
    <name type="scientific">Ostreococcus mediterraneus</name>
    <dbReference type="NCBI Taxonomy" id="1486918"/>
    <lineage>
        <taxon>Eukaryota</taxon>
        <taxon>Viridiplantae</taxon>
        <taxon>Chlorophyta</taxon>
        <taxon>Mamiellophyceae</taxon>
        <taxon>Mamiellales</taxon>
        <taxon>Bathycoccaceae</taxon>
        <taxon>Ostreococcus</taxon>
    </lineage>
</organism>
<dbReference type="EMBL" id="HBFO01000097">
    <property type="protein sequence ID" value="CAD8808964.1"/>
    <property type="molecule type" value="Transcribed_RNA"/>
</dbReference>
<proteinExistence type="predicted"/>
<sequence>MLGGADARATGDMEYANAQLGAAKWRRSPAVEARQTRRERERKAAVNGKIAGAGGDRARDFSTAAFNDGTRTMSRGAAYDMADVVNIPRWMMERVSYHLHRFSGFAYGVDNNELVGNVRRSQWRREHLEARKNHRMESELGADGESLTTPIMVIYLGDLKTSAPNANIGKTDADRVEALVKQLAHAHGTQAVKELVRLTPGVNVHDWPEKENVAQYALKSVLENKADDMEFSKLPWLSFYASRDSDGHFRDKFAEERHLEHHIGCLFAHMFQFQLAYDSGYKDTYMLESDAWDPSLLALPFSAYDTLVENAPQDYDIIFIDKPLQFDHGEPVGSFEDPESGDEMLIFHLKHKSPQAGLSAALVSERFYPKFFKHVGGFGADMIDAMLKAELCVDSAFDSEGVRTGFGAGNAPALKCYWALPKKIMKELLSPDGKHHHDDNDK</sequence>
<accession>A0A6U0A7S8</accession>
<protein>
    <submittedName>
        <fullName evidence="1">Uncharacterized protein</fullName>
    </submittedName>
</protein>
<name>A0A6U0A7S8_9CHLO</name>
<dbReference type="AlphaFoldDB" id="A0A6U0A7S8"/>
<evidence type="ECO:0000313" key="1">
    <source>
        <dbReference type="EMBL" id="CAD8808964.1"/>
    </source>
</evidence>